<dbReference type="Gene3D" id="3.40.1190.20">
    <property type="match status" value="1"/>
</dbReference>
<feature type="binding site" evidence="18">
    <location>
        <position position="175"/>
    </location>
    <ligand>
        <name>4-amino-2-methyl-5-(diphosphooxymethyl)pyrimidine</name>
        <dbReference type="ChEBI" id="CHEBI:57841"/>
    </ligand>
</feature>
<comment type="function">
    <text evidence="4">Catalyzes the phosphorylation of hydroxymethylpyrimidine phosphate (HMP-P) to HMP-PP, and of HMP to HMP-P.</text>
</comment>
<evidence type="ECO:0000256" key="1">
    <source>
        <dbReference type="ARBA" id="ARBA00000151"/>
    </source>
</evidence>
<evidence type="ECO:0000256" key="15">
    <source>
        <dbReference type="ARBA" id="ARBA00047334"/>
    </source>
</evidence>
<evidence type="ECO:0000256" key="8">
    <source>
        <dbReference type="ARBA" id="ARBA00022723"/>
    </source>
</evidence>
<protein>
    <recommendedName>
        <fullName evidence="18">Thiamine-phosphate synthase</fullName>
        <shortName evidence="18">TP synthase</shortName>
        <shortName evidence="18">TPS</shortName>
        <ecNumber evidence="18">2.5.1.3</ecNumber>
    </recommendedName>
    <alternativeName>
        <fullName evidence="18">Thiamine-phosphate pyrophosphorylase</fullName>
        <shortName evidence="18">TMP pyrophosphorylase</shortName>
        <shortName evidence="18">TMP-PPase</shortName>
    </alternativeName>
</protein>
<evidence type="ECO:0000259" key="21">
    <source>
        <dbReference type="Pfam" id="PF08543"/>
    </source>
</evidence>
<dbReference type="Pfam" id="PF02581">
    <property type="entry name" value="TMP-TENI"/>
    <property type="match status" value="1"/>
</dbReference>
<evidence type="ECO:0000259" key="20">
    <source>
        <dbReference type="Pfam" id="PF02581"/>
    </source>
</evidence>
<feature type="binding site" evidence="18">
    <location>
        <position position="132"/>
    </location>
    <ligand>
        <name>Mg(2+)</name>
        <dbReference type="ChEBI" id="CHEBI:18420"/>
    </ligand>
</feature>
<dbReference type="EC" id="2.5.1.3" evidence="18"/>
<feature type="binding site" evidence="18">
    <location>
        <begin position="263"/>
        <end position="264"/>
    </location>
    <ligand>
        <name>2-[(2R,5Z)-2-carboxy-4-methylthiazol-5(2H)-ylidene]ethyl phosphate</name>
        <dbReference type="ChEBI" id="CHEBI:62899"/>
    </ligand>
</feature>
<organism evidence="22 23">
    <name type="scientific">Bifidobacterium animalis subsp. lactis CNCM I-2494</name>
    <dbReference type="NCBI Taxonomy" id="1042403"/>
    <lineage>
        <taxon>Bacteria</taxon>
        <taxon>Bacillati</taxon>
        <taxon>Actinomycetota</taxon>
        <taxon>Actinomycetes</taxon>
        <taxon>Bifidobacteriales</taxon>
        <taxon>Bifidobacteriaceae</taxon>
        <taxon>Bifidobacterium</taxon>
    </lineage>
</organism>
<dbReference type="HAMAP" id="MF_00097">
    <property type="entry name" value="TMP_synthase"/>
    <property type="match status" value="1"/>
</dbReference>
<dbReference type="KEGG" id="bnm:BALAC2494_01478"/>
<evidence type="ECO:0000313" key="23">
    <source>
        <dbReference type="Proteomes" id="UP000008394"/>
    </source>
</evidence>
<evidence type="ECO:0000256" key="4">
    <source>
        <dbReference type="ARBA" id="ARBA00003848"/>
    </source>
</evidence>
<evidence type="ECO:0000256" key="5">
    <source>
        <dbReference type="ARBA" id="ARBA00004769"/>
    </source>
</evidence>
<evidence type="ECO:0000256" key="19">
    <source>
        <dbReference type="SAM" id="MobiDB-lite"/>
    </source>
</evidence>
<dbReference type="FunFam" id="3.40.1190.20:FF:000003">
    <property type="entry name" value="Phosphomethylpyrimidine kinase ThiD"/>
    <property type="match status" value="1"/>
</dbReference>
<dbReference type="InterPro" id="IPR034291">
    <property type="entry name" value="TMP_synthase"/>
</dbReference>
<keyword evidence="12 18" id="KW-0460">Magnesium</keyword>
<keyword evidence="11" id="KW-0067">ATP-binding</keyword>
<evidence type="ECO:0000313" key="22">
    <source>
        <dbReference type="EMBL" id="AEK30702.1"/>
    </source>
</evidence>
<dbReference type="GO" id="GO:0009229">
    <property type="term" value="P:thiamine diphosphate biosynthetic process"/>
    <property type="evidence" value="ECO:0007669"/>
    <property type="project" value="UniProtKB-UniRule"/>
</dbReference>
<dbReference type="PANTHER" id="PTHR20858">
    <property type="entry name" value="PHOSPHOMETHYLPYRIMIDINE KINASE"/>
    <property type="match status" value="1"/>
</dbReference>
<feature type="binding site" evidence="18">
    <location>
        <begin position="95"/>
        <end position="99"/>
    </location>
    <ligand>
        <name>4-amino-2-methyl-5-(diphosphooxymethyl)pyrimidine</name>
        <dbReference type="ChEBI" id="CHEBI:57841"/>
    </ligand>
</feature>
<sequence>MGRDRSKPRSSTLCGTLRRRKSPPHRSIWPRICHGTACRHTTNESGDTMNSFPYPSMRDRFDLRFYFVVGPDDCGNRPILDVVAKALDGGASFIQLRAKTQDVAEIVSLANDIAEEIAGHHVEHSVAFVVDDRVDAALEARAKGIKVDGVHIGQDDLDPVVARKLLGPDAIIGLSAKTVDEVREANHLPEGTIDYIGAGPLHMTATKPESMIVDENGDITTLNVSSIDEMRTMSKYPLIVGGGVKADDIPMLAKTKADGWFVVSAIAGATDPEQATRRLVDDWTAIRGDEKPRYTGRKPAATKLPAVLTIATTDSSGGAGIPADLKTMLANDVFGECVVAGITAQNTTGVQAIAAVDPSIVGAQIDSVFDDIRPTAVKIGVIVGVESVKTVARKLRDHQATNIVVDPVMVATSGSSLAADDTIAEEISSLFPIATVITPNIPEAQVLAQMPIGNQADMETAAVQLAKDYGTCVLVKGGHGVKDADDVLAFPTGAVTWFEGERIANDNTHGTGCTLSSAIASYLAQGEDLEDAVRDAKAYLSGALRANLNLGKGHGPMDHAWAMH</sequence>
<comment type="catalytic activity">
    <reaction evidence="2">
        <text>4-amino-2-methyl-5-(phosphooxymethyl)pyrimidine + ATP = 4-amino-2-methyl-5-(diphosphooxymethyl)pyrimidine + ADP</text>
        <dbReference type="Rhea" id="RHEA:19893"/>
        <dbReference type="ChEBI" id="CHEBI:30616"/>
        <dbReference type="ChEBI" id="CHEBI:57841"/>
        <dbReference type="ChEBI" id="CHEBI:58354"/>
        <dbReference type="ChEBI" id="CHEBI:456216"/>
        <dbReference type="EC" id="2.7.4.7"/>
    </reaction>
</comment>
<dbReference type="EMBL" id="CP002915">
    <property type="protein sequence ID" value="AEK30702.1"/>
    <property type="molecule type" value="Genomic_DNA"/>
</dbReference>
<dbReference type="GO" id="GO:0008972">
    <property type="term" value="F:phosphomethylpyrimidine kinase activity"/>
    <property type="evidence" value="ECO:0007669"/>
    <property type="project" value="UniProtKB-EC"/>
</dbReference>
<proteinExistence type="inferred from homology"/>
<dbReference type="GO" id="GO:0004789">
    <property type="term" value="F:thiamine-phosphate diphosphorylase activity"/>
    <property type="evidence" value="ECO:0007669"/>
    <property type="project" value="UniProtKB-UniRule"/>
</dbReference>
<dbReference type="Proteomes" id="UP000008394">
    <property type="component" value="Chromosome"/>
</dbReference>
<dbReference type="InterPro" id="IPR036206">
    <property type="entry name" value="ThiamineP_synth_sf"/>
</dbReference>
<feature type="binding site" evidence="18">
    <location>
        <begin position="204"/>
        <end position="206"/>
    </location>
    <ligand>
        <name>2-[(2R,5Z)-2-carboxy-4-methylthiazol-5(2H)-ylidene]ethyl phosphate</name>
        <dbReference type="ChEBI" id="CHEBI:62899"/>
    </ligand>
</feature>
<evidence type="ECO:0000256" key="10">
    <source>
        <dbReference type="ARBA" id="ARBA00022777"/>
    </source>
</evidence>
<dbReference type="GO" id="GO:0000287">
    <property type="term" value="F:magnesium ion binding"/>
    <property type="evidence" value="ECO:0007669"/>
    <property type="project" value="UniProtKB-UniRule"/>
</dbReference>
<comment type="catalytic activity">
    <reaction evidence="1">
        <text>4-amino-5-hydroxymethyl-2-methylpyrimidine + ATP = 4-amino-2-methyl-5-(phosphooxymethyl)pyrimidine + ADP + H(+)</text>
        <dbReference type="Rhea" id="RHEA:23096"/>
        <dbReference type="ChEBI" id="CHEBI:15378"/>
        <dbReference type="ChEBI" id="CHEBI:16892"/>
        <dbReference type="ChEBI" id="CHEBI:30616"/>
        <dbReference type="ChEBI" id="CHEBI:58354"/>
        <dbReference type="ChEBI" id="CHEBI:456216"/>
        <dbReference type="EC" id="2.7.1.49"/>
    </reaction>
</comment>
<evidence type="ECO:0000256" key="3">
    <source>
        <dbReference type="ARBA" id="ARBA00003814"/>
    </source>
</evidence>
<feature type="region of interest" description="Disordered" evidence="19">
    <location>
        <begin position="1"/>
        <end position="27"/>
    </location>
</feature>
<evidence type="ECO:0000256" key="14">
    <source>
        <dbReference type="ARBA" id="ARBA00023268"/>
    </source>
</evidence>
<dbReference type="GO" id="GO:0005524">
    <property type="term" value="F:ATP binding"/>
    <property type="evidence" value="ECO:0007669"/>
    <property type="project" value="UniProtKB-KW"/>
</dbReference>
<comment type="function">
    <text evidence="3 18">Condenses 4-methyl-5-(beta-hydroxyethyl)thiazole monophosphate (THZ-P) and 2-methyl-4-amino-5-hydroxymethyl pyrimidine pyrophosphate (HMP-PP) to form thiamine monophosphate (TMP).</text>
</comment>
<dbReference type="InterPro" id="IPR029056">
    <property type="entry name" value="Ribokinase-like"/>
</dbReference>
<keyword evidence="8 18" id="KW-0479">Metal-binding</keyword>
<dbReference type="CDD" id="cd01169">
    <property type="entry name" value="HMPP_kinase"/>
    <property type="match status" value="1"/>
</dbReference>
<dbReference type="InterPro" id="IPR022998">
    <property type="entry name" value="ThiamineP_synth_TenI"/>
</dbReference>
<comment type="cofactor">
    <cofactor evidence="18">
        <name>Mg(2+)</name>
        <dbReference type="ChEBI" id="CHEBI:18420"/>
    </cofactor>
    <text evidence="18">Binds 1 Mg(2+) ion per subunit.</text>
</comment>
<dbReference type="GO" id="GO:0009228">
    <property type="term" value="P:thiamine biosynthetic process"/>
    <property type="evidence" value="ECO:0007669"/>
    <property type="project" value="UniProtKB-KW"/>
</dbReference>
<feature type="domain" description="Pyridoxamine kinase/Phosphomethylpyrimidine kinase" evidence="21">
    <location>
        <begin position="314"/>
        <end position="558"/>
    </location>
</feature>
<comment type="catalytic activity">
    <reaction evidence="17 18">
        <text>2-[(2R,5Z)-2-carboxy-4-methylthiazol-5(2H)-ylidene]ethyl phosphate + 4-amino-2-methyl-5-(diphosphooxymethyl)pyrimidine + 2 H(+) = thiamine phosphate + CO2 + diphosphate</text>
        <dbReference type="Rhea" id="RHEA:47844"/>
        <dbReference type="ChEBI" id="CHEBI:15378"/>
        <dbReference type="ChEBI" id="CHEBI:16526"/>
        <dbReference type="ChEBI" id="CHEBI:33019"/>
        <dbReference type="ChEBI" id="CHEBI:37575"/>
        <dbReference type="ChEBI" id="CHEBI:57841"/>
        <dbReference type="ChEBI" id="CHEBI:62899"/>
        <dbReference type="EC" id="2.5.1.3"/>
    </reaction>
</comment>
<feature type="binding site" evidence="18">
    <location>
        <position position="156"/>
    </location>
    <ligand>
        <name>Mg(2+)</name>
        <dbReference type="ChEBI" id="CHEBI:18420"/>
    </ligand>
</feature>
<keyword evidence="13 18" id="KW-0784">Thiamine biosynthesis</keyword>
<dbReference type="Pfam" id="PF08543">
    <property type="entry name" value="Phos_pyr_kin"/>
    <property type="match status" value="1"/>
</dbReference>
<dbReference type="PANTHER" id="PTHR20858:SF17">
    <property type="entry name" value="HYDROXYMETHYLPYRIMIDINE_PHOSPHOMETHYLPYRIMIDINE KINASE THI20-RELATED"/>
    <property type="match status" value="1"/>
</dbReference>
<evidence type="ECO:0000256" key="2">
    <source>
        <dbReference type="ARBA" id="ARBA00000565"/>
    </source>
</evidence>
<feature type="binding site" evidence="18">
    <location>
        <position position="243"/>
    </location>
    <ligand>
        <name>2-[(2R,5Z)-2-carboxy-4-methylthiazol-5(2H)-ylidene]ethyl phosphate</name>
        <dbReference type="ChEBI" id="CHEBI:62899"/>
    </ligand>
</feature>
<keyword evidence="9" id="KW-0547">Nucleotide-binding</keyword>
<comment type="catalytic activity">
    <reaction evidence="16 18">
        <text>2-(2-carboxy-4-methylthiazol-5-yl)ethyl phosphate + 4-amino-2-methyl-5-(diphosphooxymethyl)pyrimidine + 2 H(+) = thiamine phosphate + CO2 + diphosphate</text>
        <dbReference type="Rhea" id="RHEA:47848"/>
        <dbReference type="ChEBI" id="CHEBI:15378"/>
        <dbReference type="ChEBI" id="CHEBI:16526"/>
        <dbReference type="ChEBI" id="CHEBI:33019"/>
        <dbReference type="ChEBI" id="CHEBI:37575"/>
        <dbReference type="ChEBI" id="CHEBI:57841"/>
        <dbReference type="ChEBI" id="CHEBI:62890"/>
        <dbReference type="EC" id="2.5.1.3"/>
    </reaction>
</comment>
<comment type="similarity">
    <text evidence="18">Belongs to the thiamine-phosphate synthase family.</text>
</comment>
<evidence type="ECO:0000256" key="7">
    <source>
        <dbReference type="ARBA" id="ARBA00022679"/>
    </source>
</evidence>
<comment type="catalytic activity">
    <reaction evidence="15 18">
        <text>4-methyl-5-(2-phosphooxyethyl)-thiazole + 4-amino-2-methyl-5-(diphosphooxymethyl)pyrimidine + H(+) = thiamine phosphate + diphosphate</text>
        <dbReference type="Rhea" id="RHEA:22328"/>
        <dbReference type="ChEBI" id="CHEBI:15378"/>
        <dbReference type="ChEBI" id="CHEBI:33019"/>
        <dbReference type="ChEBI" id="CHEBI:37575"/>
        <dbReference type="ChEBI" id="CHEBI:57841"/>
        <dbReference type="ChEBI" id="CHEBI:58296"/>
        <dbReference type="EC" id="2.5.1.3"/>
    </reaction>
</comment>
<keyword evidence="10 22" id="KW-0418">Kinase</keyword>
<evidence type="ECO:0000256" key="13">
    <source>
        <dbReference type="ARBA" id="ARBA00022977"/>
    </source>
</evidence>
<dbReference type="GO" id="GO:0008902">
    <property type="term" value="F:hydroxymethylpyrimidine kinase activity"/>
    <property type="evidence" value="ECO:0007669"/>
    <property type="project" value="UniProtKB-EC"/>
</dbReference>
<gene>
    <name evidence="18" type="primary">thiE</name>
    <name evidence="22" type="ORF">BALAC2494_01478</name>
</gene>
<keyword evidence="14" id="KW-0511">Multifunctional enzyme</keyword>
<accession>A0A806FWM8</accession>
<feature type="binding site" evidence="18">
    <location>
        <position position="131"/>
    </location>
    <ligand>
        <name>4-amino-2-methyl-5-(diphosphooxymethyl)pyrimidine</name>
        <dbReference type="ChEBI" id="CHEBI:57841"/>
    </ligand>
</feature>
<dbReference type="AlphaFoldDB" id="A0A806FWM8"/>
<keyword evidence="7 18" id="KW-0808">Transferase</keyword>
<evidence type="ECO:0000256" key="12">
    <source>
        <dbReference type="ARBA" id="ARBA00022842"/>
    </source>
</evidence>
<feature type="domain" description="Thiamine phosphate synthase/TenI" evidence="20">
    <location>
        <begin position="65"/>
        <end position="266"/>
    </location>
</feature>
<evidence type="ECO:0000256" key="11">
    <source>
        <dbReference type="ARBA" id="ARBA00022840"/>
    </source>
</evidence>
<dbReference type="InterPro" id="IPR013785">
    <property type="entry name" value="Aldolase_TIM"/>
</dbReference>
<dbReference type="SUPFAM" id="SSF51391">
    <property type="entry name" value="Thiamin phosphate synthase"/>
    <property type="match status" value="1"/>
</dbReference>
<reference evidence="22 23" key="1">
    <citation type="journal article" date="2011" name="J. Bacteriol.">
        <title>Genome Sequence of the Probiotic Strain Bifidobacterium animalis subsp. lactis CNCM I-2494.</title>
        <authorList>
            <person name="Chervaux C."/>
            <person name="Grimaldi C."/>
            <person name="Bolotin A."/>
            <person name="Quinquis B."/>
            <person name="Legrain-Raspaud S."/>
            <person name="van Hylckama Vlieg J.E."/>
            <person name="Denariaz G."/>
            <person name="Smokvina T."/>
        </authorList>
    </citation>
    <scope>NUCLEOTIDE SEQUENCE [LARGE SCALE GENOMIC DNA]</scope>
    <source>
        <strain evidence="22 23">CNCM I-2494</strain>
    </source>
</reference>
<dbReference type="CDD" id="cd00564">
    <property type="entry name" value="TMP_TenI"/>
    <property type="match status" value="1"/>
</dbReference>
<feature type="binding site" evidence="18">
    <location>
        <position position="207"/>
    </location>
    <ligand>
        <name>4-amino-2-methyl-5-(diphosphooxymethyl)pyrimidine</name>
        <dbReference type="ChEBI" id="CHEBI:57841"/>
    </ligand>
</feature>
<dbReference type="InterPro" id="IPR013749">
    <property type="entry name" value="PM/HMP-P_kinase-1"/>
</dbReference>
<comment type="pathway">
    <text evidence="6 18">Cofactor biosynthesis; thiamine diphosphate biosynthesis; thiamine phosphate from 4-amino-2-methyl-5-diphosphomethylpyrimidine and 4-methyl-5-(2-phosphoethyl)-thiazole: step 1/1.</text>
</comment>
<evidence type="ECO:0000256" key="6">
    <source>
        <dbReference type="ARBA" id="ARBA00005165"/>
    </source>
</evidence>
<comment type="pathway">
    <text evidence="5">Cofactor biosynthesis; thiamine diphosphate biosynthesis; 4-amino-2-methyl-5-diphosphomethylpyrimidine from 5-amino-1-(5-phospho-D-ribosyl)imidazole: step 3/3.</text>
</comment>
<dbReference type="UniPathway" id="UPA00060">
    <property type="reaction ID" value="UER00138"/>
</dbReference>
<dbReference type="InterPro" id="IPR004399">
    <property type="entry name" value="HMP/HMP-P_kinase_dom"/>
</dbReference>
<evidence type="ECO:0000256" key="18">
    <source>
        <dbReference type="HAMAP-Rule" id="MF_00097"/>
    </source>
</evidence>
<dbReference type="Gene3D" id="3.20.20.70">
    <property type="entry name" value="Aldolase class I"/>
    <property type="match status" value="1"/>
</dbReference>
<name>A0A806FWM8_BIFAN</name>
<dbReference type="GO" id="GO:0005829">
    <property type="term" value="C:cytosol"/>
    <property type="evidence" value="ECO:0007669"/>
    <property type="project" value="TreeGrafter"/>
</dbReference>
<dbReference type="SUPFAM" id="SSF53613">
    <property type="entry name" value="Ribokinase-like"/>
    <property type="match status" value="1"/>
</dbReference>
<dbReference type="NCBIfam" id="TIGR00097">
    <property type="entry name" value="HMP-P_kinase"/>
    <property type="match status" value="1"/>
</dbReference>
<evidence type="ECO:0000256" key="16">
    <source>
        <dbReference type="ARBA" id="ARBA00047851"/>
    </source>
</evidence>
<evidence type="ECO:0000256" key="9">
    <source>
        <dbReference type="ARBA" id="ARBA00022741"/>
    </source>
</evidence>
<evidence type="ECO:0000256" key="17">
    <source>
        <dbReference type="ARBA" id="ARBA00047883"/>
    </source>
</evidence>